<evidence type="ECO:0000313" key="3">
    <source>
        <dbReference type="Proteomes" id="UP000034954"/>
    </source>
</evidence>
<keyword evidence="3" id="KW-1185">Reference proteome</keyword>
<proteinExistence type="predicted"/>
<gene>
    <name evidence="2" type="ORF">BROFUL_00677</name>
</gene>
<dbReference type="Pfam" id="PF07883">
    <property type="entry name" value="Cupin_2"/>
    <property type="match status" value="1"/>
</dbReference>
<name>A0A0M2V1G1_9BACT</name>
<accession>A0A0M2V1G1</accession>
<feature type="domain" description="Cupin type-2" evidence="1">
    <location>
        <begin position="32"/>
        <end position="96"/>
    </location>
</feature>
<dbReference type="InterPro" id="IPR014710">
    <property type="entry name" value="RmlC-like_jellyroll"/>
</dbReference>
<evidence type="ECO:0000313" key="2">
    <source>
        <dbReference type="EMBL" id="KKO20559.1"/>
    </source>
</evidence>
<dbReference type="PANTHER" id="PTHR37694:SF1">
    <property type="entry name" value="SLR8022 PROTEIN"/>
    <property type="match status" value="1"/>
</dbReference>
<evidence type="ECO:0000259" key="1">
    <source>
        <dbReference type="Pfam" id="PF07883"/>
    </source>
</evidence>
<sequence>MEPIFLEEKIKFNKDHFIPNILYASPKVKMPLICLEPGQEIPPHGGHSVGIFYVKEGKGIFTLDNKKIDMKKDMVIIAPEGATRGMQCIERMVVLAISVG</sequence>
<dbReference type="PANTHER" id="PTHR37694">
    <property type="entry name" value="SLR8022 PROTEIN"/>
    <property type="match status" value="1"/>
</dbReference>
<dbReference type="Gene3D" id="2.60.120.10">
    <property type="entry name" value="Jelly Rolls"/>
    <property type="match status" value="1"/>
</dbReference>
<dbReference type="SUPFAM" id="SSF51182">
    <property type="entry name" value="RmlC-like cupins"/>
    <property type="match status" value="1"/>
</dbReference>
<dbReference type="Proteomes" id="UP000034954">
    <property type="component" value="Unassembled WGS sequence"/>
</dbReference>
<organism evidence="2 3">
    <name type="scientific">Candidatus Brocadia fulgida</name>
    <dbReference type="NCBI Taxonomy" id="380242"/>
    <lineage>
        <taxon>Bacteria</taxon>
        <taxon>Pseudomonadati</taxon>
        <taxon>Planctomycetota</taxon>
        <taxon>Candidatus Brocadiia</taxon>
        <taxon>Candidatus Brocadiales</taxon>
        <taxon>Candidatus Brocadiaceae</taxon>
        <taxon>Candidatus Brocadia</taxon>
    </lineage>
</organism>
<reference evidence="2 3" key="1">
    <citation type="journal article" date="2013" name="BMC Microbiol.">
        <title>Identification of the type II cytochrome c maturation pathway in anammox bacteria by comparative genomics.</title>
        <authorList>
            <person name="Ferousi C."/>
            <person name="Speth D.R."/>
            <person name="Reimann J."/>
            <person name="Op den Camp H.J."/>
            <person name="Allen J.W."/>
            <person name="Keltjens J.T."/>
            <person name="Jetten M.S."/>
        </authorList>
    </citation>
    <scope>NUCLEOTIDE SEQUENCE [LARGE SCALE GENOMIC DNA]</scope>
    <source>
        <strain evidence="2">RU1</strain>
    </source>
</reference>
<protein>
    <recommendedName>
        <fullName evidence="1">Cupin type-2 domain-containing protein</fullName>
    </recommendedName>
</protein>
<dbReference type="EMBL" id="LAQJ01000089">
    <property type="protein sequence ID" value="KKO20559.1"/>
    <property type="molecule type" value="Genomic_DNA"/>
</dbReference>
<dbReference type="AlphaFoldDB" id="A0A0M2V1G1"/>
<comment type="caution">
    <text evidence="2">The sequence shown here is derived from an EMBL/GenBank/DDBJ whole genome shotgun (WGS) entry which is preliminary data.</text>
</comment>
<dbReference type="InterPro" id="IPR011051">
    <property type="entry name" value="RmlC_Cupin_sf"/>
</dbReference>
<dbReference type="InterPro" id="IPR013096">
    <property type="entry name" value="Cupin_2"/>
</dbReference>